<dbReference type="EMBL" id="REGN01004922">
    <property type="protein sequence ID" value="RNA15580.1"/>
    <property type="molecule type" value="Genomic_DNA"/>
</dbReference>
<dbReference type="AlphaFoldDB" id="A0A3M7QW44"/>
<evidence type="ECO:0000313" key="1">
    <source>
        <dbReference type="EMBL" id="RNA15580.1"/>
    </source>
</evidence>
<organism evidence="1 2">
    <name type="scientific">Brachionus plicatilis</name>
    <name type="common">Marine rotifer</name>
    <name type="synonym">Brachionus muelleri</name>
    <dbReference type="NCBI Taxonomy" id="10195"/>
    <lineage>
        <taxon>Eukaryota</taxon>
        <taxon>Metazoa</taxon>
        <taxon>Spiralia</taxon>
        <taxon>Gnathifera</taxon>
        <taxon>Rotifera</taxon>
        <taxon>Eurotatoria</taxon>
        <taxon>Monogononta</taxon>
        <taxon>Pseudotrocha</taxon>
        <taxon>Ploima</taxon>
        <taxon>Brachionidae</taxon>
        <taxon>Brachionus</taxon>
    </lineage>
</organism>
<dbReference type="Proteomes" id="UP000276133">
    <property type="component" value="Unassembled WGS sequence"/>
</dbReference>
<sequence length="120" mass="14037">MFNYCCIIQIIWESISFNFTICNNNLKKKNAIRTPFFVSQSAEIVEPVASTRGHTQKVRLQSFTSREINDYHKYVNARMHFFSSRAAVWWNLLPAFIVEANSINRFKARLDAWLLTNGTK</sequence>
<accession>A0A3M7QW44</accession>
<evidence type="ECO:0008006" key="3">
    <source>
        <dbReference type="Google" id="ProtNLM"/>
    </source>
</evidence>
<name>A0A3M7QW44_BRAPC</name>
<reference evidence="1 2" key="1">
    <citation type="journal article" date="2018" name="Sci. Rep.">
        <title>Genomic signatures of local adaptation to the degree of environmental predictability in rotifers.</title>
        <authorList>
            <person name="Franch-Gras L."/>
            <person name="Hahn C."/>
            <person name="Garcia-Roger E.M."/>
            <person name="Carmona M.J."/>
            <person name="Serra M."/>
            <person name="Gomez A."/>
        </authorList>
    </citation>
    <scope>NUCLEOTIDE SEQUENCE [LARGE SCALE GENOMIC DNA]</scope>
    <source>
        <strain evidence="1">HYR1</strain>
    </source>
</reference>
<evidence type="ECO:0000313" key="2">
    <source>
        <dbReference type="Proteomes" id="UP000276133"/>
    </source>
</evidence>
<keyword evidence="2" id="KW-1185">Reference proteome</keyword>
<protein>
    <recommendedName>
        <fullName evidence="3">RNA-directed DNA polymerase from mobile element jockey-like</fullName>
    </recommendedName>
</protein>
<comment type="caution">
    <text evidence="1">The sequence shown here is derived from an EMBL/GenBank/DDBJ whole genome shotgun (WGS) entry which is preliminary data.</text>
</comment>
<proteinExistence type="predicted"/>
<gene>
    <name evidence="1" type="ORF">BpHYR1_030837</name>
</gene>